<evidence type="ECO:0000259" key="2">
    <source>
        <dbReference type="Pfam" id="PF16221"/>
    </source>
</evidence>
<dbReference type="Pfam" id="PF16221">
    <property type="entry name" value="HTH_47"/>
    <property type="match status" value="1"/>
</dbReference>
<dbReference type="STRING" id="1131731.BAZO_07354"/>
<dbReference type="PATRIC" id="fig|1131731.3.peg.1537"/>
<feature type="domain" description="DUF4910" evidence="3">
    <location>
        <begin position="15"/>
        <end position="353"/>
    </location>
</feature>
<feature type="domain" description="DUF2172" evidence="1">
    <location>
        <begin position="65"/>
        <end position="156"/>
    </location>
</feature>
<dbReference type="Gene3D" id="3.50.30.90">
    <property type="match status" value="1"/>
</dbReference>
<accession>K6DH96</accession>
<dbReference type="Pfam" id="PF16254">
    <property type="entry name" value="DUF4910"/>
    <property type="match status" value="1"/>
</dbReference>
<dbReference type="InterPro" id="IPR032589">
    <property type="entry name" value="DUF4910"/>
</dbReference>
<proteinExistence type="predicted"/>
<dbReference type="PIRSF" id="PIRSF015244">
    <property type="entry name" value="UCP015244"/>
    <property type="match status" value="1"/>
</dbReference>
<dbReference type="InterPro" id="IPR036388">
    <property type="entry name" value="WH-like_DNA-bd_sf"/>
</dbReference>
<evidence type="ECO:0000259" key="3">
    <source>
        <dbReference type="Pfam" id="PF16254"/>
    </source>
</evidence>
<organism evidence="4 5">
    <name type="scientific">Schinkia azotoformans LMG 9581</name>
    <dbReference type="NCBI Taxonomy" id="1131731"/>
    <lineage>
        <taxon>Bacteria</taxon>
        <taxon>Bacillati</taxon>
        <taxon>Bacillota</taxon>
        <taxon>Bacilli</taxon>
        <taxon>Bacillales</taxon>
        <taxon>Bacillaceae</taxon>
        <taxon>Calidifontibacillus/Schinkia group</taxon>
        <taxon>Schinkia</taxon>
    </lineage>
</organism>
<evidence type="ECO:0000259" key="1">
    <source>
        <dbReference type="Pfam" id="PF09940"/>
    </source>
</evidence>
<sequence length="431" mass="49411">MNIMNAVKSEGKIMYELMSRLFPICRSITGEGIRQTLSILQQHIPLSIVEVPSGTKVFDWEIPREWNIRDAYIIDPEGNKVVDFKEHNLHVVGYSIPVNRKITLEELQEHLYSLENQPDAIPYVTSYYKERWGFCITHNQRQTLKKGTYHVFIDSELKVGSLTYGEVVIPGESEKEVFLSTYICHPSMANNELSGPVMATQLIKWILQKPRRYTYRIVFIPETIGSITYLSKHLQHLKQNVIAGYNISCVGDEREFSYLPSRSGDTLSDRVALNVLKYKHPDFIRYTFLDRGSDERQYCSPGVDLPIASIMRTKFGQYPEYHTSLDNLELVTPAGLQGCYDVYTDCLELIEKNAYYQVTCFCEPQLGKRGLYPTLSTKESGKQVRTMMNFIAYADGKHDLIEIADIINVPATDLISILEQLIDSKVIICLE</sequence>
<dbReference type="SUPFAM" id="SSF53187">
    <property type="entry name" value="Zn-dependent exopeptidases"/>
    <property type="match status" value="1"/>
</dbReference>
<dbReference type="Gene3D" id="3.40.630.10">
    <property type="entry name" value="Zn peptidases"/>
    <property type="match status" value="1"/>
</dbReference>
<feature type="domain" description="UCP01524 winged helix-turn-helix" evidence="2">
    <location>
        <begin position="356"/>
        <end position="427"/>
    </location>
</feature>
<dbReference type="Pfam" id="PF09940">
    <property type="entry name" value="DUF2172"/>
    <property type="match status" value="1"/>
</dbReference>
<keyword evidence="5" id="KW-1185">Reference proteome</keyword>
<name>K6DH96_SCHAZ</name>
<dbReference type="Proteomes" id="UP000006315">
    <property type="component" value="Unassembled WGS sequence"/>
</dbReference>
<gene>
    <name evidence="4" type="ORF">BAZO_07354</name>
</gene>
<protein>
    <recommendedName>
        <fullName evidence="6">Aminopeptidase domain-containing protein</fullName>
    </recommendedName>
</protein>
<evidence type="ECO:0000313" key="5">
    <source>
        <dbReference type="Proteomes" id="UP000006315"/>
    </source>
</evidence>
<dbReference type="Gene3D" id="1.10.10.10">
    <property type="entry name" value="Winged helix-like DNA-binding domain superfamily/Winged helix DNA-binding domain"/>
    <property type="match status" value="1"/>
</dbReference>
<dbReference type="AlphaFoldDB" id="K6DH96"/>
<evidence type="ECO:0008006" key="6">
    <source>
        <dbReference type="Google" id="ProtNLM"/>
    </source>
</evidence>
<dbReference type="InterPro" id="IPR032610">
    <property type="entry name" value="DUF2172"/>
</dbReference>
<dbReference type="EMBL" id="AJLR01000045">
    <property type="protein sequence ID" value="EKN67679.1"/>
    <property type="molecule type" value="Genomic_DNA"/>
</dbReference>
<reference evidence="4 5" key="1">
    <citation type="journal article" date="2012" name="Front. Microbiol.">
        <title>Redundancy and modularity in membrane-associated dissimilatory nitrate reduction in Bacillus.</title>
        <authorList>
            <person name="Heylen K."/>
            <person name="Keltjens J."/>
        </authorList>
    </citation>
    <scope>NUCLEOTIDE SEQUENCE [LARGE SCALE GENOMIC DNA]</scope>
    <source>
        <strain evidence="4 5">LMG 9581</strain>
    </source>
</reference>
<dbReference type="RefSeq" id="WP_003330713.1">
    <property type="nucleotide sequence ID" value="NZ_AJLR01000045.1"/>
</dbReference>
<dbReference type="CDD" id="cd05644">
    <property type="entry name" value="M28_like"/>
    <property type="match status" value="1"/>
</dbReference>
<dbReference type="InterPro" id="IPR012353">
    <property type="entry name" value="UCP015244"/>
</dbReference>
<evidence type="ECO:0000313" key="4">
    <source>
        <dbReference type="EMBL" id="EKN67679.1"/>
    </source>
</evidence>
<dbReference type="InterPro" id="IPR032622">
    <property type="entry name" value="UCP01524_HTH"/>
</dbReference>
<comment type="caution">
    <text evidence="4">The sequence shown here is derived from an EMBL/GenBank/DDBJ whole genome shotgun (WGS) entry which is preliminary data.</text>
</comment>